<reference evidence="4 5" key="1">
    <citation type="submission" date="2019-03" db="EMBL/GenBank/DDBJ databases">
        <title>Subsurface microbial communities from deep shales in Ohio and West Virginia, USA.</title>
        <authorList>
            <person name="Wrighton K."/>
        </authorList>
    </citation>
    <scope>NUCLEOTIDE SEQUENCE [LARGE SCALE GENOMIC DNA]</scope>
    <source>
        <strain evidence="4 5">MSL 6dP</strain>
    </source>
</reference>
<dbReference type="InterPro" id="IPR029056">
    <property type="entry name" value="Ribokinase-like"/>
</dbReference>
<protein>
    <submittedName>
        <fullName evidence="4">Ribokinase</fullName>
    </submittedName>
</protein>
<evidence type="ECO:0000256" key="1">
    <source>
        <dbReference type="ARBA" id="ARBA00022679"/>
    </source>
</evidence>
<dbReference type="SUPFAM" id="SSF53613">
    <property type="entry name" value="Ribokinase-like"/>
    <property type="match status" value="1"/>
</dbReference>
<dbReference type="EMBL" id="SOEG01000029">
    <property type="protein sequence ID" value="TDX48371.1"/>
    <property type="molecule type" value="Genomic_DNA"/>
</dbReference>
<dbReference type="PANTHER" id="PTHR10584">
    <property type="entry name" value="SUGAR KINASE"/>
    <property type="match status" value="1"/>
</dbReference>
<dbReference type="STRING" id="926561.GCA_000379025_02390"/>
<gene>
    <name evidence="4" type="ORF">C7959_12932</name>
</gene>
<proteinExistence type="predicted"/>
<organism evidence="4 5">
    <name type="scientific">Orenia marismortui</name>
    <dbReference type="NCBI Taxonomy" id="46469"/>
    <lineage>
        <taxon>Bacteria</taxon>
        <taxon>Bacillati</taxon>
        <taxon>Bacillota</taxon>
        <taxon>Clostridia</taxon>
        <taxon>Halanaerobiales</taxon>
        <taxon>Halobacteroidaceae</taxon>
        <taxon>Orenia</taxon>
    </lineage>
</organism>
<evidence type="ECO:0000313" key="4">
    <source>
        <dbReference type="EMBL" id="TDX48371.1"/>
    </source>
</evidence>
<dbReference type="PANTHER" id="PTHR10584:SF166">
    <property type="entry name" value="RIBOKINASE"/>
    <property type="match status" value="1"/>
</dbReference>
<dbReference type="AlphaFoldDB" id="A0A4R8H088"/>
<evidence type="ECO:0000313" key="5">
    <source>
        <dbReference type="Proteomes" id="UP000295832"/>
    </source>
</evidence>
<comment type="caution">
    <text evidence="4">The sequence shown here is derived from an EMBL/GenBank/DDBJ whole genome shotgun (WGS) entry which is preliminary data.</text>
</comment>
<dbReference type="InterPro" id="IPR002173">
    <property type="entry name" value="Carboh/pur_kinase_PfkB_CS"/>
</dbReference>
<name>A0A4R8H088_9FIRM</name>
<dbReference type="Proteomes" id="UP000295832">
    <property type="component" value="Unassembled WGS sequence"/>
</dbReference>
<sequence length="302" mass="33441">MSKILVSGLINIETTLKIKEFPLEYNPVNYPFFGVNSTVSGVGYNLAKALTTLGDEVNLLSMIGRDLSAKAIISTLEEEGIAGDYVLDSLKSTPQSIIIYDEQGKRQIHVDLKNIQESNYPEQIFEKLAKESSILALCNINFSRSFLKKAVKLDKIVATDVHTISDLNDDYNKDFMEAADILFMSDELLPTSPEGWVNQIFNKFKAEIVVIGLGSQGALLAVRKDNFVERIPAVKTREIVNTIGAGDALFSAFIHFYNQSRDPYESLKKAIVFASYKIGATSAAEGFLAETELTQLYNKTKG</sequence>
<keyword evidence="1" id="KW-0808">Transferase</keyword>
<feature type="domain" description="Carbohydrate kinase PfkB" evidence="3">
    <location>
        <begin position="1"/>
        <end position="285"/>
    </location>
</feature>
<dbReference type="Gene3D" id="3.40.1190.20">
    <property type="match status" value="1"/>
</dbReference>
<evidence type="ECO:0000259" key="3">
    <source>
        <dbReference type="Pfam" id="PF00294"/>
    </source>
</evidence>
<accession>A0A4R8H088</accession>
<keyword evidence="2 4" id="KW-0418">Kinase</keyword>
<dbReference type="Pfam" id="PF00294">
    <property type="entry name" value="PfkB"/>
    <property type="match status" value="1"/>
</dbReference>
<keyword evidence="5" id="KW-1185">Reference proteome</keyword>
<dbReference type="PROSITE" id="PS00584">
    <property type="entry name" value="PFKB_KINASES_2"/>
    <property type="match status" value="1"/>
</dbReference>
<dbReference type="InterPro" id="IPR011611">
    <property type="entry name" value="PfkB_dom"/>
</dbReference>
<dbReference type="RefSeq" id="WP_134118157.1">
    <property type="nucleotide sequence ID" value="NZ_SOEG01000029.1"/>
</dbReference>
<dbReference type="GO" id="GO:0016301">
    <property type="term" value="F:kinase activity"/>
    <property type="evidence" value="ECO:0007669"/>
    <property type="project" value="UniProtKB-KW"/>
</dbReference>
<evidence type="ECO:0000256" key="2">
    <source>
        <dbReference type="ARBA" id="ARBA00022777"/>
    </source>
</evidence>